<dbReference type="PANTHER" id="PTHR46780">
    <property type="entry name" value="PROTEIN EVA-1"/>
    <property type="match status" value="1"/>
</dbReference>
<dbReference type="Pfam" id="PF02140">
    <property type="entry name" value="SUEL_Lectin"/>
    <property type="match status" value="2"/>
</dbReference>
<dbReference type="PROSITE" id="PS50228">
    <property type="entry name" value="SUEL_LECTIN"/>
    <property type="match status" value="2"/>
</dbReference>
<dbReference type="CDD" id="cd22829">
    <property type="entry name" value="Gal_Rha_Lectin_EVA1_EVA1C_rpt2"/>
    <property type="match status" value="1"/>
</dbReference>
<keyword evidence="2" id="KW-0732">Signal</keyword>
<protein>
    <submittedName>
        <fullName evidence="5">SUEL-type lectin domain-containing protein</fullName>
    </submittedName>
</protein>
<keyword evidence="1" id="KW-0812">Transmembrane</keyword>
<feature type="signal peptide" evidence="2">
    <location>
        <begin position="1"/>
        <end position="25"/>
    </location>
</feature>
<dbReference type="GO" id="GO:0030246">
    <property type="term" value="F:carbohydrate binding"/>
    <property type="evidence" value="ECO:0007669"/>
    <property type="project" value="InterPro"/>
</dbReference>
<evidence type="ECO:0000256" key="1">
    <source>
        <dbReference type="SAM" id="Phobius"/>
    </source>
</evidence>
<name>A0A0N5A1W8_PARTI</name>
<evidence type="ECO:0000313" key="4">
    <source>
        <dbReference type="Proteomes" id="UP000038045"/>
    </source>
</evidence>
<sequence length="527" mass="59636">MALLYGDNFLLFIFILIIIIQPLSGDVQIKSYVSQKTIDTLMLESLKNNQVLACENEKITLSCPKNTHIVITHSFFGRLIPSTELCPAPKNYILGKEDTACDVPEADMRLKELCEGKRKCRITVKPSFVDRDPCPETSKYLQMSYKCKPISFEDQHFCEGTQLQLTCKSSKRLSIYSASWGRNMNGVGSTKCTSNFKNMNDNGVTGVDNDCLVDVLPQVLQECHAKSNCAMAVNDYFFGSPCKHGVQKSLSIVYMCVNDEVFSDAAIKGQLETMNVMRKEFKEKQDAESIASQEDDDDDYVDEDYDKINTNVKLPKQEINIVNSNANNEIIFQRDEPILNEKEYHHVDTEDYKTDDKHVIYKESNIVLTTESPDAIIIVKEFYAFVDFIKNNQERCLLYFGISVAVAIILILLAFICYYTKKSHSLEKEKMLVSNSSKPHHGEMSLLIGSNGSTPLYFNPSEPDMYGGSGTSFQYTDVERIYSSPSYTASTGQKEPDDSRISIPTFMRYDSSMTPPALKLTGRYNYC</sequence>
<dbReference type="Proteomes" id="UP000038045">
    <property type="component" value="Unplaced"/>
</dbReference>
<accession>A0A0N5A1W8</accession>
<feature type="transmembrane region" description="Helical" evidence="1">
    <location>
        <begin position="397"/>
        <end position="420"/>
    </location>
</feature>
<feature type="domain" description="SUEL-type lectin" evidence="3">
    <location>
        <begin position="157"/>
        <end position="257"/>
    </location>
</feature>
<evidence type="ECO:0000259" key="3">
    <source>
        <dbReference type="PROSITE" id="PS50228"/>
    </source>
</evidence>
<evidence type="ECO:0000256" key="2">
    <source>
        <dbReference type="SAM" id="SignalP"/>
    </source>
</evidence>
<feature type="chain" id="PRO_5005892627" evidence="2">
    <location>
        <begin position="26"/>
        <end position="527"/>
    </location>
</feature>
<dbReference type="WBParaSite" id="PTRK_0001561400.1">
    <property type="protein sequence ID" value="PTRK_0001561400.1"/>
    <property type="gene ID" value="PTRK_0001561400"/>
</dbReference>
<keyword evidence="1" id="KW-1133">Transmembrane helix</keyword>
<reference evidence="5" key="1">
    <citation type="submission" date="2017-02" db="UniProtKB">
        <authorList>
            <consortium name="WormBaseParasite"/>
        </authorList>
    </citation>
    <scope>IDENTIFICATION</scope>
</reference>
<keyword evidence="1" id="KW-0472">Membrane</keyword>
<dbReference type="Gene3D" id="2.60.120.740">
    <property type="match status" value="2"/>
</dbReference>
<dbReference type="InterPro" id="IPR000922">
    <property type="entry name" value="Lectin_gal-bd_dom"/>
</dbReference>
<dbReference type="AlphaFoldDB" id="A0A0N5A1W8"/>
<keyword evidence="4" id="KW-1185">Reference proteome</keyword>
<dbReference type="InterPro" id="IPR043159">
    <property type="entry name" value="Lectin_gal-bd_sf"/>
</dbReference>
<feature type="domain" description="SUEL-type lectin" evidence="3">
    <location>
        <begin position="53"/>
        <end position="148"/>
    </location>
</feature>
<organism evidence="4 5">
    <name type="scientific">Parastrongyloides trichosuri</name>
    <name type="common">Possum-specific nematode worm</name>
    <dbReference type="NCBI Taxonomy" id="131310"/>
    <lineage>
        <taxon>Eukaryota</taxon>
        <taxon>Metazoa</taxon>
        <taxon>Ecdysozoa</taxon>
        <taxon>Nematoda</taxon>
        <taxon>Chromadorea</taxon>
        <taxon>Rhabditida</taxon>
        <taxon>Tylenchina</taxon>
        <taxon>Panagrolaimomorpha</taxon>
        <taxon>Strongyloidoidea</taxon>
        <taxon>Strongyloididae</taxon>
        <taxon>Parastrongyloides</taxon>
    </lineage>
</organism>
<dbReference type="STRING" id="131310.A0A0N5A1W8"/>
<evidence type="ECO:0000313" key="5">
    <source>
        <dbReference type="WBParaSite" id="PTRK_0001561400.1"/>
    </source>
</evidence>
<dbReference type="CDD" id="cd22828">
    <property type="entry name" value="Gal_Rha_Lectin_EVA1_EVA1C_rpt1"/>
    <property type="match status" value="1"/>
</dbReference>
<proteinExistence type="predicted"/>